<evidence type="ECO:0000313" key="2">
    <source>
        <dbReference type="Proteomes" id="UP000363590"/>
    </source>
</evidence>
<dbReference type="AlphaFoldDB" id="A0A5P9XN10"/>
<sequence length="55" mass="5921">MELSPIVPLIAGLDAKQRETLSVGASVKNQQQLTISLRFYLTGLLKNLLPSGAIL</sequence>
<dbReference type="Proteomes" id="UP000363590">
    <property type="component" value="Chromosome"/>
</dbReference>
<gene>
    <name evidence="1" type="ORF">GCD22_00948</name>
</gene>
<dbReference type="KEGG" id="atx:GCD22_00948"/>
<name>A0A5P9XN10_ACITH</name>
<evidence type="ECO:0000313" key="1">
    <source>
        <dbReference type="EMBL" id="QFX95387.1"/>
    </source>
</evidence>
<protein>
    <submittedName>
        <fullName evidence="1">Uncharacterized protein</fullName>
    </submittedName>
</protein>
<organism evidence="1 2">
    <name type="scientific">Acidithiobacillus thiooxidans ATCC 19377</name>
    <dbReference type="NCBI Taxonomy" id="637390"/>
    <lineage>
        <taxon>Bacteria</taxon>
        <taxon>Pseudomonadati</taxon>
        <taxon>Pseudomonadota</taxon>
        <taxon>Acidithiobacillia</taxon>
        <taxon>Acidithiobacillales</taxon>
        <taxon>Acidithiobacillaceae</taxon>
        <taxon>Acidithiobacillus</taxon>
    </lineage>
</organism>
<reference evidence="1 2" key="1">
    <citation type="submission" date="2019-10" db="EMBL/GenBank/DDBJ databases">
        <authorList>
            <person name="Wang R."/>
        </authorList>
    </citation>
    <scope>NUCLEOTIDE SEQUENCE [LARGE SCALE GENOMIC DNA]</scope>
    <source>
        <strain evidence="1 2">ATCC 19377</strain>
    </source>
</reference>
<proteinExistence type="predicted"/>
<dbReference type="EMBL" id="CP045571">
    <property type="protein sequence ID" value="QFX95387.1"/>
    <property type="molecule type" value="Genomic_DNA"/>
</dbReference>
<accession>A0A5P9XN10</accession>